<reference evidence="1" key="1">
    <citation type="journal article" date="2003" name="Genome Biol.">
        <title>An integrated gene annotation and transcriptional profiling approach towards the full gene content of the Drosophila genome.</title>
        <authorList>
            <person name="Hild M."/>
            <person name="Beckmann B."/>
            <person name="Haas S.A."/>
            <person name="Koch B."/>
            <person name="Solovyev V."/>
            <person name="Busold C."/>
            <person name="Fellenberg K."/>
            <person name="Boutros M."/>
            <person name="Vingron M."/>
            <person name="Sauer F."/>
            <person name="Hoheisel J.D."/>
            <person name="Paro R."/>
        </authorList>
    </citation>
    <scope>NUCLEOTIDE SEQUENCE</scope>
</reference>
<evidence type="ECO:0000313" key="1">
    <source>
        <dbReference type="EMBL" id="DAA03792.1"/>
    </source>
</evidence>
<name>Q6IH23_DROME</name>
<organism evidence="1">
    <name type="scientific">Drosophila melanogaster</name>
    <name type="common">Fruit fly</name>
    <dbReference type="NCBI Taxonomy" id="7227"/>
    <lineage>
        <taxon>Eukaryota</taxon>
        <taxon>Metazoa</taxon>
        <taxon>Ecdysozoa</taxon>
        <taxon>Arthropoda</taxon>
        <taxon>Hexapoda</taxon>
        <taxon>Insecta</taxon>
        <taxon>Pterygota</taxon>
        <taxon>Neoptera</taxon>
        <taxon>Endopterygota</taxon>
        <taxon>Diptera</taxon>
        <taxon>Brachycera</taxon>
        <taxon>Muscomorpha</taxon>
        <taxon>Ephydroidea</taxon>
        <taxon>Drosophilidae</taxon>
        <taxon>Drosophila</taxon>
        <taxon>Sophophora</taxon>
    </lineage>
</organism>
<gene>
    <name evidence="1" type="ORF">HDC03563</name>
</gene>
<proteinExistence type="predicted"/>
<sequence>MKSFAAMAHAATISGRSDWSISLMSTVNQRSSWPAEPSELVSPHVAAAGWALQLPLAENLNTTLLVRLRAFN</sequence>
<dbReference type="AlphaFoldDB" id="Q6IH23"/>
<accession>Q6IH23</accession>
<dbReference type="EMBL" id="BK003593">
    <property type="protein sequence ID" value="DAA03792.1"/>
    <property type="molecule type" value="Genomic_DNA"/>
</dbReference>
<protein>
    <submittedName>
        <fullName evidence="1">HDC03563</fullName>
    </submittedName>
</protein>